<dbReference type="Proteomes" id="UP001234297">
    <property type="component" value="Chromosome 4"/>
</dbReference>
<protein>
    <submittedName>
        <fullName evidence="1">Uncharacterized protein</fullName>
    </submittedName>
</protein>
<reference evidence="1 2" key="1">
    <citation type="journal article" date="2022" name="Hortic Res">
        <title>A haplotype resolved chromosomal level avocado genome allows analysis of novel avocado genes.</title>
        <authorList>
            <person name="Nath O."/>
            <person name="Fletcher S.J."/>
            <person name="Hayward A."/>
            <person name="Shaw L.M."/>
            <person name="Masouleh A.K."/>
            <person name="Furtado A."/>
            <person name="Henry R.J."/>
            <person name="Mitter N."/>
        </authorList>
    </citation>
    <scope>NUCLEOTIDE SEQUENCE [LARGE SCALE GENOMIC DNA]</scope>
    <source>
        <strain evidence="2">cv. Hass</strain>
    </source>
</reference>
<sequence>MLVKDRAQDTLPNVIWLGTPRRFSPPRQKLFFVEPPNDSTVRGLLRMKLFFPLLPNNIILFFTGLPLISSTCIWVFIYQSEETLLASTVLEWRKKREDNGKREGKLKILKL</sequence>
<gene>
    <name evidence="1" type="ORF">MRB53_015259</name>
</gene>
<organism evidence="1 2">
    <name type="scientific">Persea americana</name>
    <name type="common">Avocado</name>
    <dbReference type="NCBI Taxonomy" id="3435"/>
    <lineage>
        <taxon>Eukaryota</taxon>
        <taxon>Viridiplantae</taxon>
        <taxon>Streptophyta</taxon>
        <taxon>Embryophyta</taxon>
        <taxon>Tracheophyta</taxon>
        <taxon>Spermatophyta</taxon>
        <taxon>Magnoliopsida</taxon>
        <taxon>Magnoliidae</taxon>
        <taxon>Laurales</taxon>
        <taxon>Lauraceae</taxon>
        <taxon>Persea</taxon>
    </lineage>
</organism>
<evidence type="ECO:0000313" key="2">
    <source>
        <dbReference type="Proteomes" id="UP001234297"/>
    </source>
</evidence>
<dbReference type="EMBL" id="CM056812">
    <property type="protein sequence ID" value="KAJ8619073.1"/>
    <property type="molecule type" value="Genomic_DNA"/>
</dbReference>
<accession>A0ACC2KDA1</accession>
<name>A0ACC2KDA1_PERAE</name>
<proteinExistence type="predicted"/>
<evidence type="ECO:0000313" key="1">
    <source>
        <dbReference type="EMBL" id="KAJ8619073.1"/>
    </source>
</evidence>
<keyword evidence="2" id="KW-1185">Reference proteome</keyword>
<comment type="caution">
    <text evidence="1">The sequence shown here is derived from an EMBL/GenBank/DDBJ whole genome shotgun (WGS) entry which is preliminary data.</text>
</comment>